<keyword evidence="3" id="KW-1185">Reference proteome</keyword>
<gene>
    <name evidence="2" type="ORF">L1I42_07900</name>
</gene>
<comment type="caution">
    <text evidence="2">The sequence shown here is derived from an EMBL/GenBank/DDBJ whole genome shotgun (WGS) entry which is preliminary data.</text>
</comment>
<feature type="transmembrane region" description="Helical" evidence="1">
    <location>
        <begin position="304"/>
        <end position="323"/>
    </location>
</feature>
<organism evidence="2 3">
    <name type="scientific">Maritalea mediterranea</name>
    <dbReference type="NCBI Taxonomy" id="2909667"/>
    <lineage>
        <taxon>Bacteria</taxon>
        <taxon>Pseudomonadati</taxon>
        <taxon>Pseudomonadota</taxon>
        <taxon>Alphaproteobacteria</taxon>
        <taxon>Hyphomicrobiales</taxon>
        <taxon>Devosiaceae</taxon>
        <taxon>Maritalea</taxon>
    </lineage>
</organism>
<dbReference type="Proteomes" id="UP001201217">
    <property type="component" value="Unassembled WGS sequence"/>
</dbReference>
<feature type="transmembrane region" description="Helical" evidence="1">
    <location>
        <begin position="39"/>
        <end position="58"/>
    </location>
</feature>
<feature type="transmembrane region" description="Helical" evidence="1">
    <location>
        <begin position="164"/>
        <end position="182"/>
    </location>
</feature>
<reference evidence="2 3" key="1">
    <citation type="submission" date="2022-01" db="EMBL/GenBank/DDBJ databases">
        <title>Maritalea mediterranea sp. nov., isolated from marine plastic residues from the Malva-rosa beach (Valencia, Spain).</title>
        <authorList>
            <person name="Vidal-Verdu A."/>
            <person name="Molina-Menor E."/>
            <person name="Pascual J."/>
            <person name="Pereto J."/>
            <person name="Porcar M."/>
        </authorList>
    </citation>
    <scope>NUCLEOTIDE SEQUENCE [LARGE SCALE GENOMIC DNA]</scope>
    <source>
        <strain evidence="2 3">P4.10X</strain>
    </source>
</reference>
<sequence>MFVKNVLMMATIKVSAITLSFASTILLVLWFGKREFGEYIGLLSIVNLLVFPLTGVIVRELVRKVAIQGGEVTPSIMNIVNTYFSSFAIGCSLAILLIFLQFRISLILLIGSSVVMLSIFSALYRAEGRFVLGNLEAQIIRPAGFILVCFILTQTKINIDSDKLLLVMGVIVFVTAVTFVILSPYPLRFTVRCSALPNIYGLPALFCAGFELYHVSTDVIVANVLFGGNVAADVKISHQLKSLVLMPFLVYLMYAQRQISESVHSEEKWIKVKTEVRYLKIVSALFAIFGSIIIFVYIYYFDYFAFSLSILFSILLSSASFIIFGPQLEISFQIGTISNISKYVVEFLAIHLIILVLVSVTKLPAEAMFLLNALNIIFLFSNIGKVNNRKVDQIKP</sequence>
<protein>
    <recommendedName>
        <fullName evidence="4">Membrane protein involved in the export of O-antigen and teichoic acid</fullName>
    </recommendedName>
</protein>
<feature type="transmembrane region" description="Helical" evidence="1">
    <location>
        <begin position="6"/>
        <end position="32"/>
    </location>
</feature>
<keyword evidence="1" id="KW-1133">Transmembrane helix</keyword>
<feature type="transmembrane region" description="Helical" evidence="1">
    <location>
        <begin position="343"/>
        <end position="361"/>
    </location>
</feature>
<evidence type="ECO:0000313" key="3">
    <source>
        <dbReference type="Proteomes" id="UP001201217"/>
    </source>
</evidence>
<feature type="transmembrane region" description="Helical" evidence="1">
    <location>
        <begin position="78"/>
        <end position="99"/>
    </location>
</feature>
<name>A0ABS9E898_9HYPH</name>
<feature type="transmembrane region" description="Helical" evidence="1">
    <location>
        <begin position="236"/>
        <end position="255"/>
    </location>
</feature>
<keyword evidence="1" id="KW-0812">Transmembrane</keyword>
<proteinExistence type="predicted"/>
<accession>A0ABS9E898</accession>
<feature type="transmembrane region" description="Helical" evidence="1">
    <location>
        <begin position="106"/>
        <end position="124"/>
    </location>
</feature>
<feature type="transmembrane region" description="Helical" evidence="1">
    <location>
        <begin position="367"/>
        <end position="386"/>
    </location>
</feature>
<evidence type="ECO:0000313" key="2">
    <source>
        <dbReference type="EMBL" id="MCF4098409.1"/>
    </source>
</evidence>
<feature type="transmembrane region" description="Helical" evidence="1">
    <location>
        <begin position="130"/>
        <end position="152"/>
    </location>
</feature>
<keyword evidence="1" id="KW-0472">Membrane</keyword>
<feature type="transmembrane region" description="Helical" evidence="1">
    <location>
        <begin position="276"/>
        <end position="298"/>
    </location>
</feature>
<dbReference type="EMBL" id="JAKGTI010000001">
    <property type="protein sequence ID" value="MCF4098409.1"/>
    <property type="molecule type" value="Genomic_DNA"/>
</dbReference>
<evidence type="ECO:0008006" key="4">
    <source>
        <dbReference type="Google" id="ProtNLM"/>
    </source>
</evidence>
<dbReference type="RefSeq" id="WP_236113931.1">
    <property type="nucleotide sequence ID" value="NZ_JAKGTI010000001.1"/>
</dbReference>
<evidence type="ECO:0000256" key="1">
    <source>
        <dbReference type="SAM" id="Phobius"/>
    </source>
</evidence>